<reference evidence="8 9" key="1">
    <citation type="submission" date="2017-11" db="EMBL/GenBank/DDBJ databases">
        <authorList>
            <person name="Han C.G."/>
        </authorList>
    </citation>
    <scope>NUCLEOTIDE SEQUENCE [LARGE SCALE GENOMIC DNA]</scope>
    <source>
        <strain evidence="8 9">HCNT1</strain>
    </source>
</reference>
<evidence type="ECO:0000313" key="9">
    <source>
        <dbReference type="Proteomes" id="UP000232164"/>
    </source>
</evidence>
<dbReference type="InterPro" id="IPR002052">
    <property type="entry name" value="DNA_methylase_N6_adenine_CS"/>
</dbReference>
<organism evidence="8 9">
    <name type="scientific">Rhizobium sullae</name>
    <name type="common">Rhizobium hedysari</name>
    <dbReference type="NCBI Taxonomy" id="50338"/>
    <lineage>
        <taxon>Bacteria</taxon>
        <taxon>Pseudomonadati</taxon>
        <taxon>Pseudomonadota</taxon>
        <taxon>Alphaproteobacteria</taxon>
        <taxon>Hyphomicrobiales</taxon>
        <taxon>Rhizobiaceae</taxon>
        <taxon>Rhizobium/Agrobacterium group</taxon>
        <taxon>Rhizobium</taxon>
    </lineage>
</organism>
<dbReference type="Pfam" id="PF01555">
    <property type="entry name" value="N6_N4_Mtase"/>
    <property type="match status" value="2"/>
</dbReference>
<dbReference type="EC" id="2.1.1.-" evidence="5"/>
<dbReference type="PROSITE" id="PS00092">
    <property type="entry name" value="N6_MTASE"/>
    <property type="match status" value="1"/>
</dbReference>
<dbReference type="AlphaFoldDB" id="A0A2N0D3H3"/>
<dbReference type="GO" id="GO:0009007">
    <property type="term" value="F:site-specific DNA-methyltransferase (adenine-specific) activity"/>
    <property type="evidence" value="ECO:0007669"/>
    <property type="project" value="UniProtKB-EC"/>
</dbReference>
<dbReference type="InterPro" id="IPR001091">
    <property type="entry name" value="RM_Methyltransferase"/>
</dbReference>
<evidence type="ECO:0000256" key="4">
    <source>
        <dbReference type="ARBA" id="ARBA00047942"/>
    </source>
</evidence>
<dbReference type="PRINTS" id="PR00508">
    <property type="entry name" value="S21N4MTFRASE"/>
</dbReference>
<name>A0A2N0D3H3_RHISU</name>
<evidence type="ECO:0000313" key="8">
    <source>
        <dbReference type="EMBL" id="PKA40651.1"/>
    </source>
</evidence>
<evidence type="ECO:0000256" key="6">
    <source>
        <dbReference type="SAM" id="MobiDB-lite"/>
    </source>
</evidence>
<feature type="region of interest" description="Disordered" evidence="6">
    <location>
        <begin position="403"/>
        <end position="460"/>
    </location>
</feature>
<protein>
    <recommendedName>
        <fullName evidence="5">Methyltransferase</fullName>
        <ecNumber evidence="5">2.1.1.-</ecNumber>
    </recommendedName>
</protein>
<dbReference type="Proteomes" id="UP000232164">
    <property type="component" value="Unassembled WGS sequence"/>
</dbReference>
<evidence type="ECO:0000256" key="3">
    <source>
        <dbReference type="ARBA" id="ARBA00022679"/>
    </source>
</evidence>
<keyword evidence="3 8" id="KW-0808">Transferase</keyword>
<sequence length="460" mass="48557">MFLDGKVTLYGGDNRDVLKQLPDNSICAIVTDPPYALVSIQKRFGKPGSAPAKGNDAYMRASAGFMGANWDVGEVAFSEVFWAECLRVLKPGGHVVAFSGTRTYHRMTVAIEDAGFEIRDQLAWVYGSGFPKSHDVSKAIDKAAGAEREVVGKGQSGVSGDSGHDITAPATDVAREWQGLGTALKPAWEPICLARKPLIGTVADNVLEHGTGAINVDGCRVATDEVISNHGETGGSEPTSFSLGARTAMQTDGQKLGRWPANIIHDGSDEVVAAFPDAPGQQRAVGPQHGAKDSVNVFGDYGPRDDFAPRLDSGSAARFFYSAKADKLDRLGSKHPTVKPVDLMQWLVRLVTPKGGVVLDPFAGSGSTGEAAWREGMRAVLIEREEEYQADIARRLELTNAGPATRKAASVRGKPASSGAPDLFGANDNTPPRTADIREVRGSATGLSGQSGSEGEEVAA</sequence>
<evidence type="ECO:0000256" key="1">
    <source>
        <dbReference type="ARBA" id="ARBA00006594"/>
    </source>
</evidence>
<keyword evidence="2 8" id="KW-0489">Methyltransferase</keyword>
<accession>A0A2N0D3H3</accession>
<dbReference type="GO" id="GO:0008170">
    <property type="term" value="F:N-methyltransferase activity"/>
    <property type="evidence" value="ECO:0007669"/>
    <property type="project" value="InterPro"/>
</dbReference>
<comment type="catalytic activity">
    <reaction evidence="4">
        <text>a 2'-deoxyadenosine in DNA + S-adenosyl-L-methionine = an N(6)-methyl-2'-deoxyadenosine in DNA + S-adenosyl-L-homocysteine + H(+)</text>
        <dbReference type="Rhea" id="RHEA:15197"/>
        <dbReference type="Rhea" id="RHEA-COMP:12418"/>
        <dbReference type="Rhea" id="RHEA-COMP:12419"/>
        <dbReference type="ChEBI" id="CHEBI:15378"/>
        <dbReference type="ChEBI" id="CHEBI:57856"/>
        <dbReference type="ChEBI" id="CHEBI:59789"/>
        <dbReference type="ChEBI" id="CHEBI:90615"/>
        <dbReference type="ChEBI" id="CHEBI:90616"/>
        <dbReference type="EC" id="2.1.1.72"/>
    </reaction>
</comment>
<evidence type="ECO:0000259" key="7">
    <source>
        <dbReference type="Pfam" id="PF01555"/>
    </source>
</evidence>
<evidence type="ECO:0000256" key="5">
    <source>
        <dbReference type="RuleBase" id="RU362026"/>
    </source>
</evidence>
<dbReference type="SUPFAM" id="SSF53335">
    <property type="entry name" value="S-adenosyl-L-methionine-dependent methyltransferases"/>
    <property type="match status" value="1"/>
</dbReference>
<feature type="domain" description="DNA methylase N-4/N-6" evidence="7">
    <location>
        <begin position="28"/>
        <end position="134"/>
    </location>
</feature>
<evidence type="ECO:0000256" key="2">
    <source>
        <dbReference type="ARBA" id="ARBA00022603"/>
    </source>
</evidence>
<comment type="caution">
    <text evidence="8">The sequence shown here is derived from an EMBL/GenBank/DDBJ whole genome shotgun (WGS) entry which is preliminary data.</text>
</comment>
<dbReference type="GO" id="GO:0003677">
    <property type="term" value="F:DNA binding"/>
    <property type="evidence" value="ECO:0007669"/>
    <property type="project" value="InterPro"/>
</dbReference>
<dbReference type="InterPro" id="IPR002941">
    <property type="entry name" value="DNA_methylase_N4/N6"/>
</dbReference>
<proteinExistence type="inferred from homology"/>
<dbReference type="EMBL" id="PIQN01000022">
    <property type="protein sequence ID" value="PKA40651.1"/>
    <property type="molecule type" value="Genomic_DNA"/>
</dbReference>
<dbReference type="GO" id="GO:0032259">
    <property type="term" value="P:methylation"/>
    <property type="evidence" value="ECO:0007669"/>
    <property type="project" value="UniProtKB-KW"/>
</dbReference>
<dbReference type="InterPro" id="IPR029063">
    <property type="entry name" value="SAM-dependent_MTases_sf"/>
</dbReference>
<dbReference type="Gene3D" id="3.40.50.150">
    <property type="entry name" value="Vaccinia Virus protein VP39"/>
    <property type="match status" value="2"/>
</dbReference>
<dbReference type="REBASE" id="247310">
    <property type="entry name" value="M.RsuHCNT1ORF28040P"/>
</dbReference>
<comment type="similarity">
    <text evidence="1 5">Belongs to the N(4)/N(6)-methyltransferase family.</text>
</comment>
<gene>
    <name evidence="8" type="ORF">CWR43_28040</name>
</gene>
<feature type="domain" description="DNA methylase N-4/N-6" evidence="7">
    <location>
        <begin position="322"/>
        <end position="391"/>
    </location>
</feature>
<reference evidence="8 9" key="2">
    <citation type="submission" date="2017-12" db="EMBL/GenBank/DDBJ databases">
        <title>Genome sequence of Rhizobium sullae HCNT1 isolated from Sulla coronaria nodules and featuring peculiar denitrification phenotypes.</title>
        <authorList>
            <person name="De Diego-Diaz B."/>
            <person name="Treu L."/>
            <person name="Campanaro S."/>
            <person name="Da Silva Duarte V."/>
            <person name="Basaglia M."/>
            <person name="Favaro L."/>
            <person name="Casella S."/>
            <person name="Squartini A."/>
        </authorList>
    </citation>
    <scope>NUCLEOTIDE SEQUENCE [LARGE SCALE GENOMIC DNA]</scope>
    <source>
        <strain evidence="8 9">HCNT1</strain>
    </source>
</reference>